<dbReference type="Proteomes" id="UP000288805">
    <property type="component" value="Unassembled WGS sequence"/>
</dbReference>
<evidence type="ECO:0000313" key="1">
    <source>
        <dbReference type="EMBL" id="RVW69850.1"/>
    </source>
</evidence>
<evidence type="ECO:0000313" key="2">
    <source>
        <dbReference type="Proteomes" id="UP000288805"/>
    </source>
</evidence>
<protein>
    <submittedName>
        <fullName evidence="1">Uncharacterized protein</fullName>
    </submittedName>
</protein>
<dbReference type="AlphaFoldDB" id="A0A438GCE1"/>
<comment type="caution">
    <text evidence="1">The sequence shown here is derived from an EMBL/GenBank/DDBJ whole genome shotgun (WGS) entry which is preliminary data.</text>
</comment>
<gene>
    <name evidence="1" type="ORF">CK203_060711</name>
</gene>
<proteinExistence type="predicted"/>
<sequence length="78" mass="8826">MKNVSFPKNARFLFGGQEIRPKEKFPPVCQALLDESSNSTCISIKKRWNRMLQLSDAMWAWLGPQTPTMEGRPCIAAA</sequence>
<name>A0A438GCE1_VITVI</name>
<dbReference type="EMBL" id="QGNW01000480">
    <property type="protein sequence ID" value="RVW69850.1"/>
    <property type="molecule type" value="Genomic_DNA"/>
</dbReference>
<reference evidence="1 2" key="1">
    <citation type="journal article" date="2018" name="PLoS Genet.">
        <title>Population sequencing reveals clonal diversity and ancestral inbreeding in the grapevine cultivar Chardonnay.</title>
        <authorList>
            <person name="Roach M.J."/>
            <person name="Johnson D.L."/>
            <person name="Bohlmann J."/>
            <person name="van Vuuren H.J."/>
            <person name="Jones S.J."/>
            <person name="Pretorius I.S."/>
            <person name="Schmidt S.A."/>
            <person name="Borneman A.R."/>
        </authorList>
    </citation>
    <scope>NUCLEOTIDE SEQUENCE [LARGE SCALE GENOMIC DNA]</scope>
    <source>
        <strain evidence="2">cv. Chardonnay</strain>
        <tissue evidence="1">Leaf</tissue>
    </source>
</reference>
<accession>A0A438GCE1</accession>
<organism evidence="1 2">
    <name type="scientific">Vitis vinifera</name>
    <name type="common">Grape</name>
    <dbReference type="NCBI Taxonomy" id="29760"/>
    <lineage>
        <taxon>Eukaryota</taxon>
        <taxon>Viridiplantae</taxon>
        <taxon>Streptophyta</taxon>
        <taxon>Embryophyta</taxon>
        <taxon>Tracheophyta</taxon>
        <taxon>Spermatophyta</taxon>
        <taxon>Magnoliopsida</taxon>
        <taxon>eudicotyledons</taxon>
        <taxon>Gunneridae</taxon>
        <taxon>Pentapetalae</taxon>
        <taxon>rosids</taxon>
        <taxon>Vitales</taxon>
        <taxon>Vitaceae</taxon>
        <taxon>Viteae</taxon>
        <taxon>Vitis</taxon>
    </lineage>
</organism>